<comment type="similarity">
    <text evidence="3 11">Belongs to the peptidase M50B family.</text>
</comment>
<comment type="subcellular location">
    <subcellularLocation>
        <location evidence="2">Membrane</location>
        <topology evidence="2">Multi-pass membrane protein</topology>
    </subcellularLocation>
</comment>
<feature type="transmembrane region" description="Helical" evidence="11">
    <location>
        <begin position="98"/>
        <end position="120"/>
    </location>
</feature>
<feature type="transmembrane region" description="Helical" evidence="11">
    <location>
        <begin position="426"/>
        <end position="446"/>
    </location>
</feature>
<proteinExistence type="inferred from homology"/>
<dbReference type="GO" id="GO:0046872">
    <property type="term" value="F:metal ion binding"/>
    <property type="evidence" value="ECO:0007669"/>
    <property type="project" value="UniProtKB-KW"/>
</dbReference>
<comment type="cofactor">
    <cofactor evidence="1 11">
        <name>Zn(2+)</name>
        <dbReference type="ChEBI" id="CHEBI:29105"/>
    </cofactor>
</comment>
<organism evidence="13 14">
    <name type="scientific">Moraxella macacae 0408225</name>
    <dbReference type="NCBI Taxonomy" id="1230338"/>
    <lineage>
        <taxon>Bacteria</taxon>
        <taxon>Pseudomonadati</taxon>
        <taxon>Pseudomonadota</taxon>
        <taxon>Gammaproteobacteria</taxon>
        <taxon>Moraxellales</taxon>
        <taxon>Moraxellaceae</taxon>
        <taxon>Moraxella</taxon>
    </lineage>
</organism>
<evidence type="ECO:0000256" key="10">
    <source>
        <dbReference type="ARBA" id="ARBA00023136"/>
    </source>
</evidence>
<protein>
    <recommendedName>
        <fullName evidence="11">Zinc metalloprotease</fullName>
        <ecNumber evidence="11">3.4.24.-</ecNumber>
    </recommendedName>
</protein>
<keyword evidence="9 11" id="KW-0482">Metalloprotease</keyword>
<dbReference type="Pfam" id="PF17820">
    <property type="entry name" value="PDZ_6"/>
    <property type="match status" value="1"/>
</dbReference>
<evidence type="ECO:0000256" key="4">
    <source>
        <dbReference type="ARBA" id="ARBA00022670"/>
    </source>
</evidence>
<dbReference type="STRING" id="1230338.MOMA_08376"/>
<evidence type="ECO:0000256" key="2">
    <source>
        <dbReference type="ARBA" id="ARBA00004141"/>
    </source>
</evidence>
<name>L2F7Z3_9GAMM</name>
<accession>L2F7Z3</accession>
<dbReference type="PATRIC" id="fig|1230338.3.peg.1792"/>
<keyword evidence="10 11" id="KW-0472">Membrane</keyword>
<keyword evidence="6 11" id="KW-0378">Hydrolase</keyword>
<dbReference type="eggNOG" id="COG0750">
    <property type="taxonomic scope" value="Bacteria"/>
</dbReference>
<dbReference type="Proteomes" id="UP000023795">
    <property type="component" value="Unassembled WGS sequence"/>
</dbReference>
<dbReference type="SUPFAM" id="SSF50156">
    <property type="entry name" value="PDZ domain-like"/>
    <property type="match status" value="2"/>
</dbReference>
<dbReference type="Pfam" id="PF02163">
    <property type="entry name" value="Peptidase_M50"/>
    <property type="match status" value="1"/>
</dbReference>
<dbReference type="Gene3D" id="2.30.42.10">
    <property type="match status" value="2"/>
</dbReference>
<evidence type="ECO:0000256" key="1">
    <source>
        <dbReference type="ARBA" id="ARBA00001947"/>
    </source>
</evidence>
<keyword evidence="14" id="KW-1185">Reference proteome</keyword>
<dbReference type="CDD" id="cd06163">
    <property type="entry name" value="S2P-M50_PDZ_RseP-like"/>
    <property type="match status" value="2"/>
</dbReference>
<feature type="domain" description="PDZ" evidence="12">
    <location>
        <begin position="211"/>
        <end position="280"/>
    </location>
</feature>
<feature type="transmembrane region" description="Helical" evidence="11">
    <location>
        <begin position="381"/>
        <end position="401"/>
    </location>
</feature>
<dbReference type="NCBIfam" id="TIGR00054">
    <property type="entry name" value="RIP metalloprotease RseP"/>
    <property type="match status" value="1"/>
</dbReference>
<evidence type="ECO:0000313" key="13">
    <source>
        <dbReference type="EMBL" id="ELA08563.1"/>
    </source>
</evidence>
<keyword evidence="8 11" id="KW-1133">Transmembrane helix</keyword>
<dbReference type="InterPro" id="IPR008915">
    <property type="entry name" value="Peptidase_M50"/>
</dbReference>
<keyword evidence="5 11" id="KW-0812">Transmembrane</keyword>
<reference evidence="13 14" key="1">
    <citation type="journal article" date="2013" name="Genome Announc.">
        <title>Genome Sequence of Moraxella macacae 0408225, a Novel Bacterial Species Isolated from a Cynomolgus Macaque with Epistaxis.</title>
        <authorList>
            <person name="Ladner J.T."/>
            <person name="Whitehouse C.A."/>
            <person name="Koroleva G.I."/>
            <person name="Palacios G.F."/>
        </authorList>
    </citation>
    <scope>NUCLEOTIDE SEQUENCE [LARGE SCALE GENOMIC DNA]</scope>
    <source>
        <strain evidence="13 14">0408225</strain>
    </source>
</reference>
<dbReference type="GO" id="GO:0006508">
    <property type="term" value="P:proteolysis"/>
    <property type="evidence" value="ECO:0007669"/>
    <property type="project" value="UniProtKB-KW"/>
</dbReference>
<keyword evidence="4" id="KW-0645">Protease</keyword>
<comment type="caution">
    <text evidence="13">The sequence shown here is derived from an EMBL/GenBank/DDBJ whole genome shotgun (WGS) entry which is preliminary data.</text>
</comment>
<gene>
    <name evidence="13" type="ORF">MOMA_08376</name>
</gene>
<dbReference type="SMART" id="SM00228">
    <property type="entry name" value="PDZ"/>
    <property type="match status" value="2"/>
</dbReference>
<dbReference type="AlphaFoldDB" id="L2F7Z3"/>
<evidence type="ECO:0000313" key="14">
    <source>
        <dbReference type="Proteomes" id="UP000023795"/>
    </source>
</evidence>
<evidence type="ECO:0000256" key="8">
    <source>
        <dbReference type="ARBA" id="ARBA00022989"/>
    </source>
</evidence>
<dbReference type="InterPro" id="IPR041489">
    <property type="entry name" value="PDZ_6"/>
</dbReference>
<dbReference type="InterPro" id="IPR036034">
    <property type="entry name" value="PDZ_sf"/>
</dbReference>
<keyword evidence="11" id="KW-0479">Metal-binding</keyword>
<dbReference type="CDD" id="cd23081">
    <property type="entry name" value="cpPDZ_EcRseP-like"/>
    <property type="match status" value="1"/>
</dbReference>
<dbReference type="RefSeq" id="WP_009502121.1">
    <property type="nucleotide sequence ID" value="NZ_ANIN01000002.1"/>
</dbReference>
<dbReference type="PANTHER" id="PTHR42837:SF2">
    <property type="entry name" value="MEMBRANE METALLOPROTEASE ARASP2, CHLOROPLASTIC-RELATED"/>
    <property type="match status" value="1"/>
</dbReference>
<feature type="domain" description="PDZ" evidence="12">
    <location>
        <begin position="115"/>
        <end position="187"/>
    </location>
</feature>
<dbReference type="PANTHER" id="PTHR42837">
    <property type="entry name" value="REGULATOR OF SIGMA-E PROTEASE RSEP"/>
    <property type="match status" value="1"/>
</dbReference>
<evidence type="ECO:0000256" key="6">
    <source>
        <dbReference type="ARBA" id="ARBA00022801"/>
    </source>
</evidence>
<sequence length="454" mass="49872">MNFLLIILSAMLVLAPLVALHEWGHYIVARLCGVKVLTYSIGFGPKLFHWTSKKTGINYAISAIWLGGYVKMLDEREGEVADNEKHLAFNNQHPLKKIAIVIAGPMMNFIIAIFLYWLLFMTPSEQLSTKIGSIVANSPASQAALQVGDEIIAIDNKTVDTWQAINYALANRMGETGNIRVTVQNAKGEFSYQLPIGDFMQNDGKPVNSLESLGVLPWQPQIEPIVGKIGENTPAQRQGLQPNDKILSVNNQAINDWISFTKIIQQNPEKMLAVKVLRADKTVALDLIPQINKDNMGHEYGQIGAGVKRSEIHIPDAYKKTVVYAPLPAMHQALNHTYDLSVMTVKSIGKMVTGLIGLDNISGPITIAKVANQSVSMGWQAVLSFMAMISLSLAVMNLLPIPVLDGGHLVYYIIELIRGKPLSEQLQIVGLNIGMVLMGAFMLLAISNDINRLL</sequence>
<keyword evidence="7 11" id="KW-0862">Zinc</keyword>
<evidence type="ECO:0000256" key="11">
    <source>
        <dbReference type="RuleBase" id="RU362031"/>
    </source>
</evidence>
<evidence type="ECO:0000256" key="7">
    <source>
        <dbReference type="ARBA" id="ARBA00022833"/>
    </source>
</evidence>
<dbReference type="EC" id="3.4.24.-" evidence="11"/>
<evidence type="ECO:0000256" key="5">
    <source>
        <dbReference type="ARBA" id="ARBA00022692"/>
    </source>
</evidence>
<evidence type="ECO:0000256" key="9">
    <source>
        <dbReference type="ARBA" id="ARBA00023049"/>
    </source>
</evidence>
<dbReference type="GO" id="GO:0016020">
    <property type="term" value="C:membrane"/>
    <property type="evidence" value="ECO:0007669"/>
    <property type="project" value="UniProtKB-SubCell"/>
</dbReference>
<dbReference type="InterPro" id="IPR004387">
    <property type="entry name" value="Pept_M50_Zn"/>
</dbReference>
<dbReference type="OrthoDB" id="9782003at2"/>
<dbReference type="GO" id="GO:0004222">
    <property type="term" value="F:metalloendopeptidase activity"/>
    <property type="evidence" value="ECO:0007669"/>
    <property type="project" value="InterPro"/>
</dbReference>
<dbReference type="InterPro" id="IPR001478">
    <property type="entry name" value="PDZ"/>
</dbReference>
<dbReference type="EMBL" id="ANIN01000002">
    <property type="protein sequence ID" value="ELA08563.1"/>
    <property type="molecule type" value="Genomic_DNA"/>
</dbReference>
<evidence type="ECO:0000259" key="12">
    <source>
        <dbReference type="SMART" id="SM00228"/>
    </source>
</evidence>
<evidence type="ECO:0000256" key="3">
    <source>
        <dbReference type="ARBA" id="ARBA00007931"/>
    </source>
</evidence>